<evidence type="ECO:0000256" key="1">
    <source>
        <dbReference type="SAM" id="MobiDB-lite"/>
    </source>
</evidence>
<name>Q1YV78_9GAMM</name>
<evidence type="ECO:0000313" key="2">
    <source>
        <dbReference type="EMBL" id="EAS47830.1"/>
    </source>
</evidence>
<sequence length="93" mass="9848">MTDLPTDELFPQEGPVRPVAVEPKENSATPSLPEVASVETVAVKGSGNSSENLALTAASTAPPKASFAGRIAKVKRQTVDIRTQLDKIKFTDQ</sequence>
<gene>
    <name evidence="2" type="ORF">GB2207_08476</name>
</gene>
<keyword evidence="3" id="KW-1185">Reference proteome</keyword>
<accession>Q1YV78</accession>
<dbReference type="Proteomes" id="UP000005555">
    <property type="component" value="Unassembled WGS sequence"/>
</dbReference>
<reference evidence="2 3" key="1">
    <citation type="submission" date="2006-03" db="EMBL/GenBank/DDBJ databases">
        <authorList>
            <person name="Giovannoni S.J."/>
            <person name="Cho J.-C."/>
            <person name="Ferriera S."/>
            <person name="Johnson J."/>
            <person name="Kravitz S."/>
            <person name="Halpern A."/>
            <person name="Remington K."/>
            <person name="Beeson K."/>
            <person name="Tran B."/>
            <person name="Rogers Y.-H."/>
            <person name="Friedman R."/>
            <person name="Venter J.C."/>
        </authorList>
    </citation>
    <scope>NUCLEOTIDE SEQUENCE [LARGE SCALE GENOMIC DNA]</scope>
    <source>
        <strain evidence="2 3">HTCC2207</strain>
    </source>
</reference>
<feature type="region of interest" description="Disordered" evidence="1">
    <location>
        <begin position="1"/>
        <end position="32"/>
    </location>
</feature>
<dbReference type="HOGENOM" id="CLU_2395473_0_0_6"/>
<proteinExistence type="predicted"/>
<comment type="caution">
    <text evidence="2">The sequence shown here is derived from an EMBL/GenBank/DDBJ whole genome shotgun (WGS) entry which is preliminary data.</text>
</comment>
<dbReference type="STRING" id="314287.GB2207_08476"/>
<evidence type="ECO:0000313" key="3">
    <source>
        <dbReference type="Proteomes" id="UP000005555"/>
    </source>
</evidence>
<organism evidence="2 3">
    <name type="scientific">gamma proteobacterium HTCC2207</name>
    <dbReference type="NCBI Taxonomy" id="314287"/>
    <lineage>
        <taxon>Bacteria</taxon>
        <taxon>Pseudomonadati</taxon>
        <taxon>Pseudomonadota</taxon>
        <taxon>Gammaproteobacteria</taxon>
        <taxon>Cellvibrionales</taxon>
        <taxon>Porticoccaceae</taxon>
        <taxon>SAR92 clade</taxon>
    </lineage>
</organism>
<dbReference type="EMBL" id="AAPI01000001">
    <property type="protein sequence ID" value="EAS47830.1"/>
    <property type="molecule type" value="Genomic_DNA"/>
</dbReference>
<dbReference type="AlphaFoldDB" id="Q1YV78"/>
<protein>
    <submittedName>
        <fullName evidence="2">Uncharacterized protein</fullName>
    </submittedName>
</protein>